<dbReference type="EMBL" id="JACHGT010000004">
    <property type="protein sequence ID" value="MBB6034266.1"/>
    <property type="molecule type" value="Genomic_DNA"/>
</dbReference>
<dbReference type="AlphaFoldDB" id="A0A841FDA9"/>
<gene>
    <name evidence="2" type="ORF">HNR73_002116</name>
</gene>
<organism evidence="2 3">
    <name type="scientific">Phytomonospora endophytica</name>
    <dbReference type="NCBI Taxonomy" id="714109"/>
    <lineage>
        <taxon>Bacteria</taxon>
        <taxon>Bacillati</taxon>
        <taxon>Actinomycetota</taxon>
        <taxon>Actinomycetes</taxon>
        <taxon>Micromonosporales</taxon>
        <taxon>Micromonosporaceae</taxon>
        <taxon>Phytomonospora</taxon>
    </lineage>
</organism>
<reference evidence="2 3" key="1">
    <citation type="submission" date="2020-08" db="EMBL/GenBank/DDBJ databases">
        <title>Genomic Encyclopedia of Type Strains, Phase IV (KMG-IV): sequencing the most valuable type-strain genomes for metagenomic binning, comparative biology and taxonomic classification.</title>
        <authorList>
            <person name="Goeker M."/>
        </authorList>
    </citation>
    <scope>NUCLEOTIDE SEQUENCE [LARGE SCALE GENOMIC DNA]</scope>
    <source>
        <strain evidence="2 3">YIM 65646</strain>
    </source>
</reference>
<protein>
    <submittedName>
        <fullName evidence="2">Putative membrane protein</fullName>
    </submittedName>
</protein>
<comment type="caution">
    <text evidence="2">The sequence shown here is derived from an EMBL/GenBank/DDBJ whole genome shotgun (WGS) entry which is preliminary data.</text>
</comment>
<name>A0A841FDA9_9ACTN</name>
<evidence type="ECO:0000256" key="1">
    <source>
        <dbReference type="SAM" id="Phobius"/>
    </source>
</evidence>
<dbReference type="RefSeq" id="WP_184787142.1">
    <property type="nucleotide sequence ID" value="NZ_BONT01000045.1"/>
</dbReference>
<evidence type="ECO:0000313" key="3">
    <source>
        <dbReference type="Proteomes" id="UP000548476"/>
    </source>
</evidence>
<evidence type="ECO:0000313" key="2">
    <source>
        <dbReference type="EMBL" id="MBB6034266.1"/>
    </source>
</evidence>
<feature type="transmembrane region" description="Helical" evidence="1">
    <location>
        <begin position="127"/>
        <end position="148"/>
    </location>
</feature>
<feature type="transmembrane region" description="Helical" evidence="1">
    <location>
        <begin position="54"/>
        <end position="76"/>
    </location>
</feature>
<accession>A0A841FDA9</accession>
<proteinExistence type="predicted"/>
<feature type="transmembrane region" description="Helical" evidence="1">
    <location>
        <begin position="88"/>
        <end position="107"/>
    </location>
</feature>
<feature type="transmembrane region" description="Helical" evidence="1">
    <location>
        <begin position="12"/>
        <end position="34"/>
    </location>
</feature>
<keyword evidence="1" id="KW-0472">Membrane</keyword>
<dbReference type="Proteomes" id="UP000548476">
    <property type="component" value="Unassembled WGS sequence"/>
</dbReference>
<keyword evidence="3" id="KW-1185">Reference proteome</keyword>
<sequence>MQLSRKTRRFVVVVHSVASSVWLGLTAGLLALGIKAYTSGSPDVATFAYRAMDVFGDYVLVPVSLATLISGVVLSLGTPWGLIRYKWVAWKFVLTLITVGLVLFSLAPGLSENAELAMAGQPVIDVNLIVVPTVASSAYVFMLALSILKPWGMTPHGRRVKAAQAEEAKAARRAKTGQGV</sequence>
<keyword evidence="1" id="KW-0812">Transmembrane</keyword>
<keyword evidence="1" id="KW-1133">Transmembrane helix</keyword>